<reference evidence="10 11" key="1">
    <citation type="submission" date="2019-10" db="EMBL/GenBank/DDBJ databases">
        <title>Whole genome shotgun sequence of Acrocarpospora corrugata NBRC 13972.</title>
        <authorList>
            <person name="Ichikawa N."/>
            <person name="Kimura A."/>
            <person name="Kitahashi Y."/>
            <person name="Komaki H."/>
            <person name="Oguchi A."/>
        </authorList>
    </citation>
    <scope>NUCLEOTIDE SEQUENCE [LARGE SCALE GENOMIC DNA]</scope>
    <source>
        <strain evidence="10 11">NBRC 13972</strain>
    </source>
</reference>
<organism evidence="10 11">
    <name type="scientific">Acrocarpospora corrugata</name>
    <dbReference type="NCBI Taxonomy" id="35763"/>
    <lineage>
        <taxon>Bacteria</taxon>
        <taxon>Bacillati</taxon>
        <taxon>Actinomycetota</taxon>
        <taxon>Actinomycetes</taxon>
        <taxon>Streptosporangiales</taxon>
        <taxon>Streptosporangiaceae</taxon>
        <taxon>Acrocarpospora</taxon>
    </lineage>
</organism>
<dbReference type="PANTHER" id="PTHR43292">
    <property type="entry name" value="ACYL-COA DEHYDROGENASE"/>
    <property type="match status" value="1"/>
</dbReference>
<dbReference type="Gene3D" id="1.10.540.10">
    <property type="entry name" value="Acyl-CoA dehydrogenase/oxidase, N-terminal domain"/>
    <property type="match status" value="1"/>
</dbReference>
<dbReference type="SUPFAM" id="SSF47203">
    <property type="entry name" value="Acyl-CoA dehydrogenase C-terminal domain-like"/>
    <property type="match status" value="1"/>
</dbReference>
<keyword evidence="11" id="KW-1185">Reference proteome</keyword>
<evidence type="ECO:0000256" key="2">
    <source>
        <dbReference type="ARBA" id="ARBA00009347"/>
    </source>
</evidence>
<dbReference type="AlphaFoldDB" id="A0A5M3W0J0"/>
<evidence type="ECO:0000256" key="3">
    <source>
        <dbReference type="ARBA" id="ARBA00022630"/>
    </source>
</evidence>
<keyword evidence="4 6" id="KW-0274">FAD</keyword>
<feature type="domain" description="Acyl-CoA oxidase/dehydrogenase middle" evidence="8">
    <location>
        <begin position="118"/>
        <end position="211"/>
    </location>
</feature>
<evidence type="ECO:0000256" key="4">
    <source>
        <dbReference type="ARBA" id="ARBA00022827"/>
    </source>
</evidence>
<dbReference type="EMBL" id="BLAD01000043">
    <property type="protein sequence ID" value="GES00108.1"/>
    <property type="molecule type" value="Genomic_DNA"/>
</dbReference>
<proteinExistence type="inferred from homology"/>
<dbReference type="GO" id="GO:0005886">
    <property type="term" value="C:plasma membrane"/>
    <property type="evidence" value="ECO:0007669"/>
    <property type="project" value="TreeGrafter"/>
</dbReference>
<dbReference type="GO" id="GO:0016627">
    <property type="term" value="F:oxidoreductase activity, acting on the CH-CH group of donors"/>
    <property type="evidence" value="ECO:0007669"/>
    <property type="project" value="InterPro"/>
</dbReference>
<dbReference type="Proteomes" id="UP000334990">
    <property type="component" value="Unassembled WGS sequence"/>
</dbReference>
<evidence type="ECO:0000259" key="7">
    <source>
        <dbReference type="Pfam" id="PF00441"/>
    </source>
</evidence>
<evidence type="ECO:0000259" key="9">
    <source>
        <dbReference type="Pfam" id="PF02771"/>
    </source>
</evidence>
<name>A0A5M3W0J0_9ACTN</name>
<dbReference type="InterPro" id="IPR013786">
    <property type="entry name" value="AcylCoA_DH/ox_N"/>
</dbReference>
<keyword evidence="5 6" id="KW-0560">Oxidoreductase</keyword>
<evidence type="ECO:0000256" key="1">
    <source>
        <dbReference type="ARBA" id="ARBA00001974"/>
    </source>
</evidence>
<dbReference type="FunFam" id="2.40.110.10:FF:000011">
    <property type="entry name" value="Acyl-CoA dehydrogenase FadE34"/>
    <property type="match status" value="1"/>
</dbReference>
<dbReference type="OrthoDB" id="3778631at2"/>
<comment type="caution">
    <text evidence="10">The sequence shown here is derived from an EMBL/GenBank/DDBJ whole genome shotgun (WGS) entry which is preliminary data.</text>
</comment>
<evidence type="ECO:0000313" key="10">
    <source>
        <dbReference type="EMBL" id="GES00108.1"/>
    </source>
</evidence>
<evidence type="ECO:0000256" key="6">
    <source>
        <dbReference type="RuleBase" id="RU362125"/>
    </source>
</evidence>
<evidence type="ECO:0000256" key="5">
    <source>
        <dbReference type="ARBA" id="ARBA00023002"/>
    </source>
</evidence>
<dbReference type="RefSeq" id="WP_155336473.1">
    <property type="nucleotide sequence ID" value="NZ_BAAABN010000030.1"/>
</dbReference>
<dbReference type="InterPro" id="IPR052161">
    <property type="entry name" value="Mycobact_Acyl-CoA_DH"/>
</dbReference>
<keyword evidence="3 6" id="KW-0285">Flavoprotein</keyword>
<protein>
    <submittedName>
        <fullName evidence="10">Acyl-CoA dehydrogenase</fullName>
    </submittedName>
</protein>
<dbReference type="Gene3D" id="1.20.140.10">
    <property type="entry name" value="Butyryl-CoA Dehydrogenase, subunit A, domain 3"/>
    <property type="match status" value="1"/>
</dbReference>
<dbReference type="Pfam" id="PF00441">
    <property type="entry name" value="Acyl-CoA_dh_1"/>
    <property type="match status" value="1"/>
</dbReference>
<accession>A0A5M3W0J0</accession>
<dbReference type="InterPro" id="IPR009100">
    <property type="entry name" value="AcylCoA_DH/oxidase_NM_dom_sf"/>
</dbReference>
<evidence type="ECO:0000313" key="11">
    <source>
        <dbReference type="Proteomes" id="UP000334990"/>
    </source>
</evidence>
<dbReference type="Pfam" id="PF02771">
    <property type="entry name" value="Acyl-CoA_dh_N"/>
    <property type="match status" value="1"/>
</dbReference>
<dbReference type="InterPro" id="IPR009075">
    <property type="entry name" value="AcylCo_DH/oxidase_C"/>
</dbReference>
<dbReference type="InterPro" id="IPR006091">
    <property type="entry name" value="Acyl-CoA_Oxase/DH_mid-dom"/>
</dbReference>
<dbReference type="InterPro" id="IPR046373">
    <property type="entry name" value="Acyl-CoA_Oxase/DH_mid-dom_sf"/>
</dbReference>
<gene>
    <name evidence="10" type="ORF">Acor_21710</name>
</gene>
<feature type="domain" description="Acyl-CoA dehydrogenase/oxidase C-terminal" evidence="7">
    <location>
        <begin position="224"/>
        <end position="364"/>
    </location>
</feature>
<dbReference type="SUPFAM" id="SSF56645">
    <property type="entry name" value="Acyl-CoA dehydrogenase NM domain-like"/>
    <property type="match status" value="1"/>
</dbReference>
<dbReference type="GO" id="GO:0050660">
    <property type="term" value="F:flavin adenine dinucleotide binding"/>
    <property type="evidence" value="ECO:0007669"/>
    <property type="project" value="InterPro"/>
</dbReference>
<dbReference type="PANTHER" id="PTHR43292:SF3">
    <property type="entry name" value="ACYL-COA DEHYDROGENASE FADE29"/>
    <property type="match status" value="1"/>
</dbReference>
<dbReference type="Pfam" id="PF02770">
    <property type="entry name" value="Acyl-CoA_dh_M"/>
    <property type="match status" value="1"/>
</dbReference>
<dbReference type="Gene3D" id="2.40.110.10">
    <property type="entry name" value="Butyryl-CoA Dehydrogenase, subunit A, domain 2"/>
    <property type="match status" value="1"/>
</dbReference>
<evidence type="ECO:0000259" key="8">
    <source>
        <dbReference type="Pfam" id="PF02770"/>
    </source>
</evidence>
<comment type="cofactor">
    <cofactor evidence="1 6">
        <name>FAD</name>
        <dbReference type="ChEBI" id="CHEBI:57692"/>
    </cofactor>
</comment>
<dbReference type="InterPro" id="IPR036250">
    <property type="entry name" value="AcylCo_DH-like_C"/>
</dbReference>
<dbReference type="InterPro" id="IPR037069">
    <property type="entry name" value="AcylCoA_DH/ox_N_sf"/>
</dbReference>
<comment type="similarity">
    <text evidence="2 6">Belongs to the acyl-CoA dehydrogenase family.</text>
</comment>
<sequence length="369" mass="40687">MSLRAELRAWLAANLTDDLRGLGGPGREHQGHDLRAAWERRLGAAGWTCLAWPAEYGGRAATLPDQVACHEEYAEADAPARVGLIGEGLIGPTILEHGTPGQRARFLPPIQRGEELWCQGYSEPDAGSDLAGVRTRARLADGEWVVTGQKVWTSLAHVADWCFALCRTEPGSRRHQGLSYLLIPMRQPGVEVRPIVQLTGTSEFNEVFFDDARTAAGNIVGSPGDGWRIAMATLGYERGASTLGQQLSFRRELAAVLEAARRSGAIDDPLLRDRLTRSWLELEIMRMNALRLLDSPGPELSIMKLYWSEWHRRLGELAMAVQGRNGLVTDGGLSDLQRLYLFSRADTIYAGSSEIQRNIIAERTLGLPR</sequence>
<feature type="domain" description="Acyl-CoA dehydrogenase/oxidase N-terminal" evidence="9">
    <location>
        <begin position="34"/>
        <end position="114"/>
    </location>
</feature>